<dbReference type="PANTHER" id="PTHR10605">
    <property type="entry name" value="HEPARAN SULFATE SULFOTRANSFERASE"/>
    <property type="match status" value="1"/>
</dbReference>
<sequence>MALPDFFLLGAPKAGTTALHAALAQHPQLYLSAVKEPKFYLCDGRPPPRSGQRGPGDAHSAQEWVWRRGEYEALFDVAPPGTLKGESTPFYLYDRTAQRRIHADVPHAKMLVVLRDPIDRAYSNWMHLWSDGLEPIGDFAQAWAAEDARVEAGWAPFWHYRRLGLYGEQLRDLIDLFGREQVHVLRYRDLVETPDLALDKVCAFLGVDPGRVEQPARENSRSYVEPGARSAVLSRVVRAGAAAGACAPPQIWRRASEPLLRLLQQGGARRPVLDQEVRMRLVEAYREDNALLNELAGQSFGDWMGTTSRGQFAPTAGEN</sequence>
<dbReference type="EMBL" id="BAAAZO010000001">
    <property type="protein sequence ID" value="GAA3595928.1"/>
    <property type="molecule type" value="Genomic_DNA"/>
</dbReference>
<name>A0ABP6Z2G6_9ACTN</name>
<comment type="caution">
    <text evidence="2">The sequence shown here is derived from an EMBL/GenBank/DDBJ whole genome shotgun (WGS) entry which is preliminary data.</text>
</comment>
<reference evidence="3" key="1">
    <citation type="journal article" date="2019" name="Int. J. Syst. Evol. Microbiol.">
        <title>The Global Catalogue of Microorganisms (GCM) 10K type strain sequencing project: providing services to taxonomists for standard genome sequencing and annotation.</title>
        <authorList>
            <consortium name="The Broad Institute Genomics Platform"/>
            <consortium name="The Broad Institute Genome Sequencing Center for Infectious Disease"/>
            <person name="Wu L."/>
            <person name="Ma J."/>
        </authorList>
    </citation>
    <scope>NUCLEOTIDE SEQUENCE [LARGE SCALE GENOMIC DNA]</scope>
    <source>
        <strain evidence="3">JCM 16902</strain>
    </source>
</reference>
<keyword evidence="3" id="KW-1185">Reference proteome</keyword>
<dbReference type="SUPFAM" id="SSF52540">
    <property type="entry name" value="P-loop containing nucleoside triphosphate hydrolases"/>
    <property type="match status" value="1"/>
</dbReference>
<organism evidence="2 3">
    <name type="scientific">Kineosporia mesophila</name>
    <dbReference type="NCBI Taxonomy" id="566012"/>
    <lineage>
        <taxon>Bacteria</taxon>
        <taxon>Bacillati</taxon>
        <taxon>Actinomycetota</taxon>
        <taxon>Actinomycetes</taxon>
        <taxon>Kineosporiales</taxon>
        <taxon>Kineosporiaceae</taxon>
        <taxon>Kineosporia</taxon>
    </lineage>
</organism>
<evidence type="ECO:0000313" key="3">
    <source>
        <dbReference type="Proteomes" id="UP001501074"/>
    </source>
</evidence>
<dbReference type="Gene3D" id="3.40.50.300">
    <property type="entry name" value="P-loop containing nucleotide triphosphate hydrolases"/>
    <property type="match status" value="1"/>
</dbReference>
<dbReference type="RefSeq" id="WP_231487410.1">
    <property type="nucleotide sequence ID" value="NZ_BAAAZO010000001.1"/>
</dbReference>
<keyword evidence="1" id="KW-0808">Transferase</keyword>
<dbReference type="Proteomes" id="UP001501074">
    <property type="component" value="Unassembled WGS sequence"/>
</dbReference>
<protein>
    <submittedName>
        <fullName evidence="2">Sulfotransferase</fullName>
    </submittedName>
</protein>
<accession>A0ABP6Z2G6</accession>
<evidence type="ECO:0000256" key="1">
    <source>
        <dbReference type="ARBA" id="ARBA00022679"/>
    </source>
</evidence>
<dbReference type="PANTHER" id="PTHR10605:SF56">
    <property type="entry name" value="BIFUNCTIONAL HEPARAN SULFATE N-DEACETYLASE_N-SULFOTRANSFERASE"/>
    <property type="match status" value="1"/>
</dbReference>
<dbReference type="InterPro" id="IPR037359">
    <property type="entry name" value="NST/OST"/>
</dbReference>
<proteinExistence type="predicted"/>
<evidence type="ECO:0000313" key="2">
    <source>
        <dbReference type="EMBL" id="GAA3595928.1"/>
    </source>
</evidence>
<gene>
    <name evidence="2" type="ORF">GCM10022223_08890</name>
</gene>
<dbReference type="InterPro" id="IPR027417">
    <property type="entry name" value="P-loop_NTPase"/>
</dbReference>
<dbReference type="Pfam" id="PF13469">
    <property type="entry name" value="Sulfotransfer_3"/>
    <property type="match status" value="1"/>
</dbReference>